<keyword evidence="3" id="KW-1185">Reference proteome</keyword>
<organism evidence="2 3">
    <name type="scientific">Williamsia serinedens</name>
    <dbReference type="NCBI Taxonomy" id="391736"/>
    <lineage>
        <taxon>Bacteria</taxon>
        <taxon>Bacillati</taxon>
        <taxon>Actinomycetota</taxon>
        <taxon>Actinomycetes</taxon>
        <taxon>Mycobacteriales</taxon>
        <taxon>Nocardiaceae</taxon>
        <taxon>Williamsia</taxon>
    </lineage>
</organism>
<dbReference type="EMBL" id="JAMTCG010000001">
    <property type="protein sequence ID" value="MCP2159361.1"/>
    <property type="molecule type" value="Genomic_DNA"/>
</dbReference>
<accession>A0ABT1GWV4</accession>
<dbReference type="SUPFAM" id="SSF55136">
    <property type="entry name" value="Probable bacterial effector-binding domain"/>
    <property type="match status" value="1"/>
</dbReference>
<sequence>MIAVDRPARGSDLTTVDLRREVPGYSARRDRFSLVEIPRVRCLMIDGRGDPNTEPAYTDAVATLYPMAYALRSRSRDRHGTDVRVMPLEALWWADDPSAFTTRRDKSRWHWTVLMLVAPWLDADDVAAAADAVAARGRGLRLADLRHDDLDEGLVMQTLHVGPYDAEGPVLARMHDVEIPERGLTMTGRHHEIYLGDPRRAAPERLRTILRQPVRPAP</sequence>
<evidence type="ECO:0000313" key="2">
    <source>
        <dbReference type="EMBL" id="MCP2159361.1"/>
    </source>
</evidence>
<reference evidence="2 3" key="1">
    <citation type="submission" date="2022-06" db="EMBL/GenBank/DDBJ databases">
        <title>Genomic Encyclopedia of Archaeal and Bacterial Type Strains, Phase II (KMG-II): from individual species to whole genera.</title>
        <authorList>
            <person name="Goeker M."/>
        </authorList>
    </citation>
    <scope>NUCLEOTIDE SEQUENCE [LARGE SCALE GENOMIC DNA]</scope>
    <source>
        <strain evidence="2 3">DSM 45037</strain>
    </source>
</reference>
<proteinExistence type="predicted"/>
<dbReference type="Pfam" id="PF06445">
    <property type="entry name" value="GyrI-like"/>
    <property type="match status" value="1"/>
</dbReference>
<feature type="domain" description="GyrI-like small molecule binding" evidence="1">
    <location>
        <begin position="149"/>
        <end position="212"/>
    </location>
</feature>
<comment type="caution">
    <text evidence="2">The sequence shown here is derived from an EMBL/GenBank/DDBJ whole genome shotgun (WGS) entry which is preliminary data.</text>
</comment>
<dbReference type="InterPro" id="IPR011256">
    <property type="entry name" value="Reg_factor_effector_dom_sf"/>
</dbReference>
<dbReference type="Gene3D" id="3.20.80.10">
    <property type="entry name" value="Regulatory factor, effector binding domain"/>
    <property type="match status" value="1"/>
</dbReference>
<gene>
    <name evidence="2" type="ORF">LX12_000525</name>
</gene>
<dbReference type="Proteomes" id="UP001205740">
    <property type="component" value="Unassembled WGS sequence"/>
</dbReference>
<dbReference type="InterPro" id="IPR029442">
    <property type="entry name" value="GyrI-like"/>
</dbReference>
<protein>
    <recommendedName>
        <fullName evidence="1">GyrI-like small molecule binding domain-containing protein</fullName>
    </recommendedName>
</protein>
<evidence type="ECO:0000313" key="3">
    <source>
        <dbReference type="Proteomes" id="UP001205740"/>
    </source>
</evidence>
<evidence type="ECO:0000259" key="1">
    <source>
        <dbReference type="Pfam" id="PF06445"/>
    </source>
</evidence>
<name>A0ABT1GWV4_9NOCA</name>